<dbReference type="RefSeq" id="WP_262310288.1">
    <property type="nucleotide sequence ID" value="NZ_CP106679.1"/>
</dbReference>
<reference evidence="1" key="1">
    <citation type="submission" date="2022-09" db="EMBL/GenBank/DDBJ databases">
        <title>Comparative genomics and taxonomic characterization of three novel marine species of genus Reichenbachiella exhibiting antioxidant and polysaccharide degradation activities.</title>
        <authorList>
            <person name="Muhammad N."/>
            <person name="Lee Y.-J."/>
            <person name="Ko J."/>
            <person name="Kim S.-G."/>
        </authorList>
    </citation>
    <scope>NUCLEOTIDE SEQUENCE</scope>
    <source>
        <strain evidence="1">BKB1-1</strain>
    </source>
</reference>
<protein>
    <submittedName>
        <fullName evidence="1">Uncharacterized protein</fullName>
    </submittedName>
</protein>
<proteinExistence type="predicted"/>
<accession>A0ABY6CQT6</accession>
<gene>
    <name evidence="1" type="ORF">N6H18_02650</name>
</gene>
<keyword evidence="2" id="KW-1185">Reference proteome</keyword>
<evidence type="ECO:0000313" key="1">
    <source>
        <dbReference type="EMBL" id="UXP32856.1"/>
    </source>
</evidence>
<organism evidence="1 2">
    <name type="scientific">Reichenbachiella agarivorans</name>
    <dbReference type="NCBI Taxonomy" id="2979464"/>
    <lineage>
        <taxon>Bacteria</taxon>
        <taxon>Pseudomonadati</taxon>
        <taxon>Bacteroidota</taxon>
        <taxon>Cytophagia</taxon>
        <taxon>Cytophagales</taxon>
        <taxon>Reichenbachiellaceae</taxon>
        <taxon>Reichenbachiella</taxon>
    </lineage>
</organism>
<dbReference type="Proteomes" id="UP001065174">
    <property type="component" value="Chromosome"/>
</dbReference>
<dbReference type="EMBL" id="CP106679">
    <property type="protein sequence ID" value="UXP32856.1"/>
    <property type="molecule type" value="Genomic_DNA"/>
</dbReference>
<sequence length="50" mass="5648">MNEKKILKKNVPVVRINKNLDSLASEVLFPEKVAKANEMLKKTGLPQLTK</sequence>
<name>A0ABY6CQT6_9BACT</name>
<evidence type="ECO:0000313" key="2">
    <source>
        <dbReference type="Proteomes" id="UP001065174"/>
    </source>
</evidence>